<proteinExistence type="predicted"/>
<evidence type="ECO:0000256" key="1">
    <source>
        <dbReference type="SAM" id="MobiDB-lite"/>
    </source>
</evidence>
<feature type="region of interest" description="Disordered" evidence="1">
    <location>
        <begin position="44"/>
        <end position="110"/>
    </location>
</feature>
<feature type="compositionally biased region" description="Acidic residues" evidence="1">
    <location>
        <begin position="464"/>
        <end position="502"/>
    </location>
</feature>
<organism evidence="2 3">
    <name type="scientific">Sporormia fimetaria CBS 119925</name>
    <dbReference type="NCBI Taxonomy" id="1340428"/>
    <lineage>
        <taxon>Eukaryota</taxon>
        <taxon>Fungi</taxon>
        <taxon>Dikarya</taxon>
        <taxon>Ascomycota</taxon>
        <taxon>Pezizomycotina</taxon>
        <taxon>Dothideomycetes</taxon>
        <taxon>Pleosporomycetidae</taxon>
        <taxon>Pleosporales</taxon>
        <taxon>Sporormiaceae</taxon>
        <taxon>Sporormia</taxon>
    </lineage>
</organism>
<reference evidence="2" key="1">
    <citation type="journal article" date="2020" name="Stud. Mycol.">
        <title>101 Dothideomycetes genomes: a test case for predicting lifestyles and emergence of pathogens.</title>
        <authorList>
            <person name="Haridas S."/>
            <person name="Albert R."/>
            <person name="Binder M."/>
            <person name="Bloem J."/>
            <person name="Labutti K."/>
            <person name="Salamov A."/>
            <person name="Andreopoulos B."/>
            <person name="Baker S."/>
            <person name="Barry K."/>
            <person name="Bills G."/>
            <person name="Bluhm B."/>
            <person name="Cannon C."/>
            <person name="Castanera R."/>
            <person name="Culley D."/>
            <person name="Daum C."/>
            <person name="Ezra D."/>
            <person name="Gonzalez J."/>
            <person name="Henrissat B."/>
            <person name="Kuo A."/>
            <person name="Liang C."/>
            <person name="Lipzen A."/>
            <person name="Lutzoni F."/>
            <person name="Magnuson J."/>
            <person name="Mondo S."/>
            <person name="Nolan M."/>
            <person name="Ohm R."/>
            <person name="Pangilinan J."/>
            <person name="Park H.-J."/>
            <person name="Ramirez L."/>
            <person name="Alfaro M."/>
            <person name="Sun H."/>
            <person name="Tritt A."/>
            <person name="Yoshinaga Y."/>
            <person name="Zwiers L.-H."/>
            <person name="Turgeon B."/>
            <person name="Goodwin S."/>
            <person name="Spatafora J."/>
            <person name="Crous P."/>
            <person name="Grigoriev I."/>
        </authorList>
    </citation>
    <scope>NUCLEOTIDE SEQUENCE</scope>
    <source>
        <strain evidence="2">CBS 119925</strain>
    </source>
</reference>
<evidence type="ECO:0000313" key="2">
    <source>
        <dbReference type="EMBL" id="KAF2743989.1"/>
    </source>
</evidence>
<protein>
    <recommendedName>
        <fullName evidence="4">F-box domain-containing protein</fullName>
    </recommendedName>
</protein>
<dbReference type="OrthoDB" id="10685244at2759"/>
<evidence type="ECO:0008006" key="4">
    <source>
        <dbReference type="Google" id="ProtNLM"/>
    </source>
</evidence>
<feature type="compositionally biased region" description="Basic and acidic residues" evidence="1">
    <location>
        <begin position="44"/>
        <end position="53"/>
    </location>
</feature>
<dbReference type="Proteomes" id="UP000799440">
    <property type="component" value="Unassembled WGS sequence"/>
</dbReference>
<feature type="region of interest" description="Disordered" evidence="1">
    <location>
        <begin position="450"/>
        <end position="511"/>
    </location>
</feature>
<feature type="compositionally biased region" description="Basic and acidic residues" evidence="1">
    <location>
        <begin position="453"/>
        <end position="463"/>
    </location>
</feature>
<dbReference type="EMBL" id="MU006592">
    <property type="protein sequence ID" value="KAF2743989.1"/>
    <property type="molecule type" value="Genomic_DNA"/>
</dbReference>
<name>A0A6A6V251_9PLEO</name>
<accession>A0A6A6V251</accession>
<evidence type="ECO:0000313" key="3">
    <source>
        <dbReference type="Proteomes" id="UP000799440"/>
    </source>
</evidence>
<sequence length="511" mass="57666">MSEMPPPSSSWSAPAIPFADDCYPQGLHRSLEYYTRQAHPRFEMHFRKEDKGKSAIGKLPPPANNTNRPGDSSRKHHALSSKPSGGKRPQLYIKRPRTAESQTKTEDRPNTFTDLPVEIVTIIYGYATPAATNALRHSCSKFFQIYEYDKSRLPLTLTISSNPASIRRAKIVGAREGHRVETIIFEDLIPITPAKLARRYPRLTPVALDAYRRHWASLATTHHSAIDAEDYAMGEDGRDGFKFWMQLFPNLKKVELLSGFLEKRASTSNLTPLEELLYPAGLLDLHGGRLWDDRSSGRIFRAPTIVDELWNECTALWFQGLVKAAMKIREYHNAWAQAMSQQLQLCKRRLPGLCVVADTICTELIPLPGGPQQWYLSEAIRKIDLTYHDPLNLCNPSRDVSLLHARRVSYNPTSKRISKRGECKFITLTCPDTNTSDIGTHHAALYALLPTSRADEKKEGPEKDSEEDSEEDLGDSEGDSEADFDEYMIEESDDDMESEPDADLSWLTSTA</sequence>
<dbReference type="AlphaFoldDB" id="A0A6A6V251"/>
<gene>
    <name evidence="2" type="ORF">M011DRAFT_461238</name>
</gene>
<keyword evidence="3" id="KW-1185">Reference proteome</keyword>